<proteinExistence type="predicted"/>
<dbReference type="STRING" id="926550.CLDAP_07270"/>
<dbReference type="KEGG" id="cap:CLDAP_07270"/>
<keyword evidence="1" id="KW-0472">Membrane</keyword>
<dbReference type="Proteomes" id="UP000007880">
    <property type="component" value="Chromosome"/>
</dbReference>
<dbReference type="eggNOG" id="ENOG5033J4K">
    <property type="taxonomic scope" value="Bacteria"/>
</dbReference>
<organism evidence="2 3">
    <name type="scientific">Caldilinea aerophila (strain DSM 14535 / JCM 11387 / NBRC 104270 / STL-6-O1)</name>
    <dbReference type="NCBI Taxonomy" id="926550"/>
    <lineage>
        <taxon>Bacteria</taxon>
        <taxon>Bacillati</taxon>
        <taxon>Chloroflexota</taxon>
        <taxon>Caldilineae</taxon>
        <taxon>Caldilineales</taxon>
        <taxon>Caldilineaceae</taxon>
        <taxon>Caldilinea</taxon>
    </lineage>
</organism>
<dbReference type="AlphaFoldDB" id="I0I0H9"/>
<keyword evidence="3" id="KW-1185">Reference proteome</keyword>
<dbReference type="HOGENOM" id="CLU_149392_0_0_0"/>
<dbReference type="SUPFAM" id="SSF81442">
    <property type="entry name" value="Cytochrome c oxidase subunit I-like"/>
    <property type="match status" value="1"/>
</dbReference>
<dbReference type="Gene3D" id="1.20.210.10">
    <property type="entry name" value="Cytochrome c oxidase-like, subunit I domain"/>
    <property type="match status" value="1"/>
</dbReference>
<feature type="transmembrane region" description="Helical" evidence="1">
    <location>
        <begin position="7"/>
        <end position="28"/>
    </location>
</feature>
<protein>
    <submittedName>
        <fullName evidence="2">Uncharacterized protein</fullName>
    </submittedName>
</protein>
<dbReference type="RefSeq" id="WP_014432007.1">
    <property type="nucleotide sequence ID" value="NC_017079.1"/>
</dbReference>
<dbReference type="InterPro" id="IPR036927">
    <property type="entry name" value="Cyt_c_oxase-like_su1_sf"/>
</dbReference>
<feature type="transmembrane region" description="Helical" evidence="1">
    <location>
        <begin position="48"/>
        <end position="67"/>
    </location>
</feature>
<dbReference type="EMBL" id="AP012337">
    <property type="protein sequence ID" value="BAL98766.1"/>
    <property type="molecule type" value="Genomic_DNA"/>
</dbReference>
<feature type="transmembrane region" description="Helical" evidence="1">
    <location>
        <begin position="79"/>
        <end position="99"/>
    </location>
</feature>
<evidence type="ECO:0000313" key="3">
    <source>
        <dbReference type="Proteomes" id="UP000007880"/>
    </source>
</evidence>
<sequence length="144" mass="16230">MPRLSIWFVRAALLYLAFGFTFGALMLANKGVPFAPWLWRLLPAHIEFLLFGWTLQLAFGVAFWILPRWQTQRGNEKPAWAALFLLNIGIWIVVCAGWFNWAAGWLTLGRMAEAAAVAAFALHAWPRVKPLMEISASASKNLSE</sequence>
<keyword evidence="1" id="KW-0812">Transmembrane</keyword>
<reference evidence="2 3" key="1">
    <citation type="submission" date="2012-02" db="EMBL/GenBank/DDBJ databases">
        <title>Complete genome sequence of Caldilinea aerophila DSM 14535 (= NBRC 102666).</title>
        <authorList>
            <person name="Oguchi A."/>
            <person name="Hosoyama A."/>
            <person name="Sekine M."/>
            <person name="Fukai R."/>
            <person name="Kato Y."/>
            <person name="Nakamura S."/>
            <person name="Hanada S."/>
            <person name="Yamazaki S."/>
            <person name="Fujita N."/>
        </authorList>
    </citation>
    <scope>NUCLEOTIDE SEQUENCE [LARGE SCALE GENOMIC DNA]</scope>
    <source>
        <strain evidence="3">DSM 14535 / JCM 11387 / NBRC 104270 / STL-6-O1</strain>
    </source>
</reference>
<dbReference type="OrthoDB" id="5516485at2"/>
<name>I0I0H9_CALAS</name>
<gene>
    <name evidence="2" type="ordered locus">CLDAP_07270</name>
</gene>
<accession>I0I0H9</accession>
<evidence type="ECO:0000313" key="2">
    <source>
        <dbReference type="EMBL" id="BAL98766.1"/>
    </source>
</evidence>
<keyword evidence="1" id="KW-1133">Transmembrane helix</keyword>
<evidence type="ECO:0000256" key="1">
    <source>
        <dbReference type="SAM" id="Phobius"/>
    </source>
</evidence>